<dbReference type="Proteomes" id="UP000432464">
    <property type="component" value="Unassembled WGS sequence"/>
</dbReference>
<accession>A0A6I3KWY8</accession>
<dbReference type="EMBL" id="WMBB01000006">
    <property type="protein sequence ID" value="MTE13981.1"/>
    <property type="molecule type" value="Genomic_DNA"/>
</dbReference>
<evidence type="ECO:0000313" key="1">
    <source>
        <dbReference type="EMBL" id="MTE13981.1"/>
    </source>
</evidence>
<keyword evidence="2" id="KW-1185">Reference proteome</keyword>
<evidence type="ECO:0000313" key="2">
    <source>
        <dbReference type="Proteomes" id="UP000432464"/>
    </source>
</evidence>
<sequence length="97" mass="10149">MGSKGETFDTCGIAELAAAVAALSESVLHGNLTPFSDGEVVALMQRLETCKRRLSALGSRLIIEASNRSLPQASGAGAVVPFLRQILGCRGMTRRCG</sequence>
<organism evidence="1 2">
    <name type="scientific">Nocardia aurantiaca</name>
    <dbReference type="NCBI Taxonomy" id="2675850"/>
    <lineage>
        <taxon>Bacteria</taxon>
        <taxon>Bacillati</taxon>
        <taxon>Actinomycetota</taxon>
        <taxon>Actinomycetes</taxon>
        <taxon>Mycobacteriales</taxon>
        <taxon>Nocardiaceae</taxon>
        <taxon>Nocardia</taxon>
    </lineage>
</organism>
<proteinExistence type="predicted"/>
<name>A0A6I3KWY8_9NOCA</name>
<comment type="caution">
    <text evidence="1">The sequence shown here is derived from an EMBL/GenBank/DDBJ whole genome shotgun (WGS) entry which is preliminary data.</text>
</comment>
<dbReference type="AlphaFoldDB" id="A0A6I3KWY8"/>
<gene>
    <name evidence="1" type="ORF">GLP40_14540</name>
</gene>
<reference evidence="1 2" key="1">
    <citation type="submission" date="2019-11" db="EMBL/GenBank/DDBJ databases">
        <title>Nocardia sp. nov. CT2-14 isolated from soil.</title>
        <authorList>
            <person name="Kanchanasin P."/>
            <person name="Tanasupawat S."/>
            <person name="Yuki M."/>
            <person name="Kudo T."/>
        </authorList>
    </citation>
    <scope>NUCLEOTIDE SEQUENCE [LARGE SCALE GENOMIC DNA]</scope>
    <source>
        <strain evidence="1 2">CT2-14</strain>
    </source>
</reference>
<evidence type="ECO:0008006" key="3">
    <source>
        <dbReference type="Google" id="ProtNLM"/>
    </source>
</evidence>
<dbReference type="RefSeq" id="WP_154788420.1">
    <property type="nucleotide sequence ID" value="NZ_WMBB01000006.1"/>
</dbReference>
<protein>
    <recommendedName>
        <fullName evidence="3">DUF222 domain-containing protein</fullName>
    </recommendedName>
</protein>